<reference evidence="1 2" key="1">
    <citation type="journal article" date="2016" name="Nat. Commun.">
        <title>Thousands of microbial genomes shed light on interconnected biogeochemical processes in an aquifer system.</title>
        <authorList>
            <person name="Anantharaman K."/>
            <person name="Brown C.T."/>
            <person name="Hug L.A."/>
            <person name="Sharon I."/>
            <person name="Castelle C.J."/>
            <person name="Probst A.J."/>
            <person name="Thomas B.C."/>
            <person name="Singh A."/>
            <person name="Wilkins M.J."/>
            <person name="Karaoz U."/>
            <person name="Brodie E.L."/>
            <person name="Williams K.H."/>
            <person name="Hubbard S.S."/>
            <person name="Banfield J.F."/>
        </authorList>
    </citation>
    <scope>NUCLEOTIDE SEQUENCE [LARGE SCALE GENOMIC DNA]</scope>
</reference>
<protein>
    <submittedName>
        <fullName evidence="1">Uncharacterized protein</fullName>
    </submittedName>
</protein>
<gene>
    <name evidence="1" type="ORF">A3I41_03325</name>
</gene>
<dbReference type="AlphaFoldDB" id="A0A1F7V8Y7"/>
<dbReference type="Proteomes" id="UP000176593">
    <property type="component" value="Unassembled WGS sequence"/>
</dbReference>
<comment type="caution">
    <text evidence="1">The sequence shown here is derived from an EMBL/GenBank/DDBJ whole genome shotgun (WGS) entry which is preliminary data.</text>
</comment>
<evidence type="ECO:0000313" key="2">
    <source>
        <dbReference type="Proteomes" id="UP000176593"/>
    </source>
</evidence>
<sequence length="155" mass="17113">MARRNLTIKKSSESFLVPLLFGLIVASFFVVFARAPERVVAASSDRMVSVEGVSHEATSVQILRLTNVEQSIPLMRGPVYEFVLQDGGVLNPSVIQYRIPKDLRSAPSHLLTLIAFDARSLSWKPISTTIDEKNEVAQTNVPIEQTLMVGLGTKF</sequence>
<dbReference type="EMBL" id="MGEQ01000003">
    <property type="protein sequence ID" value="OGL86960.1"/>
    <property type="molecule type" value="Genomic_DNA"/>
</dbReference>
<accession>A0A1F7V8Y7</accession>
<proteinExistence type="predicted"/>
<name>A0A1F7V8Y7_9BACT</name>
<organism evidence="1 2">
    <name type="scientific">Candidatus Uhrbacteria bacterium RIFCSPLOWO2_02_FULL_48_18</name>
    <dbReference type="NCBI Taxonomy" id="1802408"/>
    <lineage>
        <taxon>Bacteria</taxon>
        <taxon>Candidatus Uhriibacteriota</taxon>
    </lineage>
</organism>
<evidence type="ECO:0000313" key="1">
    <source>
        <dbReference type="EMBL" id="OGL86960.1"/>
    </source>
</evidence>